<proteinExistence type="predicted"/>
<feature type="compositionally biased region" description="Low complexity" evidence="1">
    <location>
        <begin position="9"/>
        <end position="22"/>
    </location>
</feature>
<dbReference type="Proteomes" id="UP000616769">
    <property type="component" value="Unassembled WGS sequence"/>
</dbReference>
<name>A0A132ALX3_SARSC</name>
<dbReference type="OrthoDB" id="6358449at2759"/>
<reference evidence="2 3" key="1">
    <citation type="journal article" date="2015" name="Parasit. Vectors">
        <title>Draft genome of the scabies mite.</title>
        <authorList>
            <person name="Rider S.D.Jr."/>
            <person name="Morgan M.S."/>
            <person name="Arlian L.G."/>
        </authorList>
    </citation>
    <scope>NUCLEOTIDE SEQUENCE [LARGE SCALE GENOMIC DNA]</scope>
    <source>
        <strain evidence="2">Arlian Lab</strain>
    </source>
</reference>
<dbReference type="EMBL" id="JXLN01018551">
    <property type="protein sequence ID" value="KPM12012.1"/>
    <property type="molecule type" value="Genomic_DNA"/>
</dbReference>
<comment type="caution">
    <text evidence="2">The sequence shown here is derived from an EMBL/GenBank/DDBJ whole genome shotgun (WGS) entry which is preliminary data.</text>
</comment>
<gene>
    <name evidence="2" type="ORF">QR98_0105930</name>
</gene>
<feature type="region of interest" description="Disordered" evidence="1">
    <location>
        <begin position="1"/>
        <end position="42"/>
    </location>
</feature>
<feature type="compositionally biased region" description="Polar residues" evidence="1">
    <location>
        <begin position="26"/>
        <end position="42"/>
    </location>
</feature>
<dbReference type="VEuPathDB" id="VectorBase:SSCA010658"/>
<protein>
    <submittedName>
        <fullName evidence="2">Uncharacterized protein</fullName>
    </submittedName>
</protein>
<evidence type="ECO:0000256" key="1">
    <source>
        <dbReference type="SAM" id="MobiDB-lite"/>
    </source>
</evidence>
<organism evidence="2 3">
    <name type="scientific">Sarcoptes scabiei</name>
    <name type="common">Itch mite</name>
    <name type="synonym">Acarus scabiei</name>
    <dbReference type="NCBI Taxonomy" id="52283"/>
    <lineage>
        <taxon>Eukaryota</taxon>
        <taxon>Metazoa</taxon>
        <taxon>Ecdysozoa</taxon>
        <taxon>Arthropoda</taxon>
        <taxon>Chelicerata</taxon>
        <taxon>Arachnida</taxon>
        <taxon>Acari</taxon>
        <taxon>Acariformes</taxon>
        <taxon>Sarcoptiformes</taxon>
        <taxon>Astigmata</taxon>
        <taxon>Psoroptidia</taxon>
        <taxon>Sarcoptoidea</taxon>
        <taxon>Sarcoptidae</taxon>
        <taxon>Sarcoptinae</taxon>
        <taxon>Sarcoptes</taxon>
    </lineage>
</organism>
<accession>A0A132ALX3</accession>
<evidence type="ECO:0000313" key="3">
    <source>
        <dbReference type="Proteomes" id="UP000616769"/>
    </source>
</evidence>
<evidence type="ECO:0000313" key="2">
    <source>
        <dbReference type="EMBL" id="KPM12012.1"/>
    </source>
</evidence>
<dbReference type="AlphaFoldDB" id="A0A132ALX3"/>
<sequence length="223" mass="23807">MTSSIRTDSSFGFASKSSASKKASTRVITQRSISPDTSQSTVQINGAKRRKFASILDNQENNQFFENHSPCEHSNVMLNSKNESVPSIGSFESEPFLDSVLRIANSSKSGFPSPRQSQIASESISSRNPHLAQAAFSAASVALATAAAAAGISVNQLIAQSNVMAKNLISNQCINIDGNDPLDQSHPISASSPSMFPFFNPSSPISMITLQQIQAQLLLQNQS</sequence>